<gene>
    <name evidence="1" type="ORF">SDC9_186251</name>
</gene>
<dbReference type="EMBL" id="VSSQ01094129">
    <property type="protein sequence ID" value="MPN38726.1"/>
    <property type="molecule type" value="Genomic_DNA"/>
</dbReference>
<protein>
    <submittedName>
        <fullName evidence="1">Uncharacterized protein</fullName>
    </submittedName>
</protein>
<evidence type="ECO:0000313" key="1">
    <source>
        <dbReference type="EMBL" id="MPN38726.1"/>
    </source>
</evidence>
<sequence>MIQAAEADIIGPAVAAEDPDGLLDKDVLVLEHFARSGASVAIAFFAVLDPVGFPLGAGHVKAFLARGNQLRGGGFGQVRVLRVLKPFLAGQLQFRRGVLDTDQFFNGLGQLGAALVDGQVHAEAELGVVFKQAVCPGGAVAFIVHGIGHGGGGAAVDGAAAGGVGNDHPFAEQLGRQLHVGCLAAAGAGAGELKQRL</sequence>
<reference evidence="1" key="1">
    <citation type="submission" date="2019-08" db="EMBL/GenBank/DDBJ databases">
        <authorList>
            <person name="Kucharzyk K."/>
            <person name="Murdoch R.W."/>
            <person name="Higgins S."/>
            <person name="Loffler F."/>
        </authorList>
    </citation>
    <scope>NUCLEOTIDE SEQUENCE</scope>
</reference>
<dbReference type="AlphaFoldDB" id="A0A645HJF0"/>
<comment type="caution">
    <text evidence="1">The sequence shown here is derived from an EMBL/GenBank/DDBJ whole genome shotgun (WGS) entry which is preliminary data.</text>
</comment>
<proteinExistence type="predicted"/>
<organism evidence="1">
    <name type="scientific">bioreactor metagenome</name>
    <dbReference type="NCBI Taxonomy" id="1076179"/>
    <lineage>
        <taxon>unclassified sequences</taxon>
        <taxon>metagenomes</taxon>
        <taxon>ecological metagenomes</taxon>
    </lineage>
</organism>
<name>A0A645HJF0_9ZZZZ</name>
<accession>A0A645HJF0</accession>